<dbReference type="Proteomes" id="UP000319143">
    <property type="component" value="Unassembled WGS sequence"/>
</dbReference>
<evidence type="ECO:0000256" key="10">
    <source>
        <dbReference type="ARBA" id="ARBA00022801"/>
    </source>
</evidence>
<comment type="caution">
    <text evidence="16">The sequence shown here is derived from an EMBL/GenBank/DDBJ whole genome shotgun (WGS) entry which is preliminary data.</text>
</comment>
<evidence type="ECO:0000256" key="14">
    <source>
        <dbReference type="ARBA" id="ARBA00023295"/>
    </source>
</evidence>
<dbReference type="AlphaFoldDB" id="A0A5C6E106"/>
<comment type="catalytic activity">
    <reaction evidence="1">
        <text>Hydrolyzes free adenine bases from 7,8-dihydro-8-oxoguanine:adenine mismatched double-stranded DNA, leaving an apurinic site.</text>
        <dbReference type="EC" id="3.2.2.31"/>
    </reaction>
</comment>
<keyword evidence="17" id="KW-1185">Reference proteome</keyword>
<keyword evidence="7" id="KW-0004">4Fe-4S</keyword>
<evidence type="ECO:0000256" key="8">
    <source>
        <dbReference type="ARBA" id="ARBA00022723"/>
    </source>
</evidence>
<dbReference type="GO" id="GO:0032357">
    <property type="term" value="F:oxidized purine DNA binding"/>
    <property type="evidence" value="ECO:0007669"/>
    <property type="project" value="TreeGrafter"/>
</dbReference>
<evidence type="ECO:0000256" key="1">
    <source>
        <dbReference type="ARBA" id="ARBA00000843"/>
    </source>
</evidence>
<dbReference type="CDD" id="cd00056">
    <property type="entry name" value="ENDO3c"/>
    <property type="match status" value="1"/>
</dbReference>
<dbReference type="FunFam" id="1.10.340.30:FF:000002">
    <property type="entry name" value="Adenine DNA glycosylase"/>
    <property type="match status" value="1"/>
</dbReference>
<dbReference type="Gene3D" id="1.10.1670.10">
    <property type="entry name" value="Helix-hairpin-Helix base-excision DNA repair enzymes (C-terminal)"/>
    <property type="match status" value="1"/>
</dbReference>
<dbReference type="SUPFAM" id="SSF55811">
    <property type="entry name" value="Nudix"/>
    <property type="match status" value="1"/>
</dbReference>
<reference evidence="16 17" key="1">
    <citation type="submission" date="2019-02" db="EMBL/GenBank/DDBJ databases">
        <title>Deep-cultivation of Planctomycetes and their phenomic and genomic characterization uncovers novel biology.</title>
        <authorList>
            <person name="Wiegand S."/>
            <person name="Jogler M."/>
            <person name="Boedeker C."/>
            <person name="Pinto D."/>
            <person name="Vollmers J."/>
            <person name="Rivas-Marin E."/>
            <person name="Kohn T."/>
            <person name="Peeters S.H."/>
            <person name="Heuer A."/>
            <person name="Rast P."/>
            <person name="Oberbeckmann S."/>
            <person name="Bunk B."/>
            <person name="Jeske O."/>
            <person name="Meyerdierks A."/>
            <person name="Storesund J.E."/>
            <person name="Kallscheuer N."/>
            <person name="Luecker S."/>
            <person name="Lage O.M."/>
            <person name="Pohl T."/>
            <person name="Merkel B.J."/>
            <person name="Hornburger P."/>
            <person name="Mueller R.-W."/>
            <person name="Bruemmer F."/>
            <person name="Labrenz M."/>
            <person name="Spormann A.M."/>
            <person name="Op Den Camp H."/>
            <person name="Overmann J."/>
            <person name="Amann R."/>
            <person name="Jetten M.S.M."/>
            <person name="Mascher T."/>
            <person name="Medema M.H."/>
            <person name="Devos D.P."/>
            <person name="Kaster A.-K."/>
            <person name="Ovreas L."/>
            <person name="Rohde M."/>
            <person name="Galperin M.Y."/>
            <person name="Jogler C."/>
        </authorList>
    </citation>
    <scope>NUCLEOTIDE SEQUENCE [LARGE SCALE GENOMIC DNA]</scope>
    <source>
        <strain evidence="16 17">Poly41</strain>
    </source>
</reference>
<keyword evidence="11" id="KW-0408">Iron</keyword>
<keyword evidence="14 16" id="KW-0326">Glycosidase</keyword>
<sequence length="381" mass="43298">MPHDPVWQQSAWRSRLRKRLLDWFGENQRDLPWRAKSDELRPDPYRVWVSEIMLQQTQVATVIPYYERFLDRFPTVTSLAAADEQTMLSLWEGLGYYRRARSLHAAAKVVCEKHQGTFPDDYTDVIGLPGIGRYTAGAILSIAFNQKLPILEGNTQRVFSRWVALRAAVNEKPVSNLLWQLAEAMLPPAKPQARGPGQFNQAAMELGALVCTPRSPRCDLCPIRGMCKARIAGLEQTIPGKVKQIEYEKRIEYAFLIADRSRKRFLVRPIPEGQRWAGLWDFPRWTRGDVQDVDVAAAKLGAQLSSEIAPLKSFATIKHAVTKYRIELKVYTANIASAGSLNKKANDWSPVDPWRFMTLTELNGLPMSVTGRRITKKLIHS</sequence>
<dbReference type="PROSITE" id="PS00764">
    <property type="entry name" value="ENDONUCLEASE_III_1"/>
    <property type="match status" value="1"/>
</dbReference>
<dbReference type="InterPro" id="IPR000445">
    <property type="entry name" value="HhH_motif"/>
</dbReference>
<evidence type="ECO:0000256" key="3">
    <source>
        <dbReference type="ARBA" id="ARBA00002933"/>
    </source>
</evidence>
<dbReference type="Pfam" id="PF00633">
    <property type="entry name" value="HHH"/>
    <property type="match status" value="1"/>
</dbReference>
<dbReference type="GO" id="GO:0000701">
    <property type="term" value="F:purine-specific mismatch base pair DNA N-glycosylase activity"/>
    <property type="evidence" value="ECO:0007669"/>
    <property type="project" value="UniProtKB-EC"/>
</dbReference>
<dbReference type="Gene3D" id="3.90.79.10">
    <property type="entry name" value="Nucleoside Triphosphate Pyrophosphohydrolase"/>
    <property type="match status" value="1"/>
</dbReference>
<proteinExistence type="inferred from homology"/>
<dbReference type="InterPro" id="IPR015797">
    <property type="entry name" value="NUDIX_hydrolase-like_dom_sf"/>
</dbReference>
<name>A0A5C6E106_9BACT</name>
<keyword evidence="13" id="KW-0234">DNA repair</keyword>
<evidence type="ECO:0000256" key="7">
    <source>
        <dbReference type="ARBA" id="ARBA00022485"/>
    </source>
</evidence>
<evidence type="ECO:0000313" key="16">
    <source>
        <dbReference type="EMBL" id="TWU42588.1"/>
    </source>
</evidence>
<comment type="function">
    <text evidence="3">Adenine glycosylase active on G-A mispairs. MutY also corrects error-prone DNA synthesis past GO lesions which are due to the oxidatively damaged form of guanine: 7,8-dihydro-8-oxoguanine (8-oxo-dGTP).</text>
</comment>
<dbReference type="EMBL" id="SJPV01000001">
    <property type="protein sequence ID" value="TWU42588.1"/>
    <property type="molecule type" value="Genomic_DNA"/>
</dbReference>
<dbReference type="InterPro" id="IPR029119">
    <property type="entry name" value="MutY_C"/>
</dbReference>
<feature type="domain" description="HhH-GPD" evidence="15">
    <location>
        <begin position="53"/>
        <end position="209"/>
    </location>
</feature>
<dbReference type="SMART" id="SM00525">
    <property type="entry name" value="FES"/>
    <property type="match status" value="1"/>
</dbReference>
<comment type="similarity">
    <text evidence="4">Belongs to the Nth/MutY family.</text>
</comment>
<dbReference type="Pfam" id="PF14815">
    <property type="entry name" value="NUDIX_4"/>
    <property type="match status" value="1"/>
</dbReference>
<dbReference type="EC" id="3.2.2.31" evidence="5"/>
<keyword evidence="12" id="KW-0411">Iron-sulfur</keyword>
<dbReference type="Pfam" id="PF10576">
    <property type="entry name" value="EndIII_4Fe-2S"/>
    <property type="match status" value="1"/>
</dbReference>
<dbReference type="NCBIfam" id="TIGR01084">
    <property type="entry name" value="mutY"/>
    <property type="match status" value="1"/>
</dbReference>
<dbReference type="PROSITE" id="PS01155">
    <property type="entry name" value="ENDONUCLEASE_III_2"/>
    <property type="match status" value="1"/>
</dbReference>
<gene>
    <name evidence="16" type="primary">mutY</name>
    <name evidence="16" type="ORF">Poly41_08860</name>
</gene>
<evidence type="ECO:0000256" key="4">
    <source>
        <dbReference type="ARBA" id="ARBA00008343"/>
    </source>
</evidence>
<dbReference type="Pfam" id="PF00730">
    <property type="entry name" value="HhH-GPD"/>
    <property type="match status" value="1"/>
</dbReference>
<evidence type="ECO:0000256" key="5">
    <source>
        <dbReference type="ARBA" id="ARBA00012045"/>
    </source>
</evidence>
<dbReference type="Gene3D" id="1.10.340.30">
    <property type="entry name" value="Hypothetical protein, domain 2"/>
    <property type="match status" value="1"/>
</dbReference>
<dbReference type="SMART" id="SM00478">
    <property type="entry name" value="ENDO3c"/>
    <property type="match status" value="1"/>
</dbReference>
<dbReference type="PANTHER" id="PTHR42944">
    <property type="entry name" value="ADENINE DNA GLYCOSYLASE"/>
    <property type="match status" value="1"/>
</dbReference>
<dbReference type="GO" id="GO:0035485">
    <property type="term" value="F:adenine/guanine mispair binding"/>
    <property type="evidence" value="ECO:0007669"/>
    <property type="project" value="TreeGrafter"/>
</dbReference>
<comment type="cofactor">
    <cofactor evidence="2">
        <name>[4Fe-4S] cluster</name>
        <dbReference type="ChEBI" id="CHEBI:49883"/>
    </cofactor>
</comment>
<evidence type="ECO:0000313" key="17">
    <source>
        <dbReference type="Proteomes" id="UP000319143"/>
    </source>
</evidence>
<dbReference type="InterPro" id="IPR011257">
    <property type="entry name" value="DNA_glycosylase"/>
</dbReference>
<dbReference type="InterPro" id="IPR044298">
    <property type="entry name" value="MIG/MutY"/>
</dbReference>
<evidence type="ECO:0000256" key="12">
    <source>
        <dbReference type="ARBA" id="ARBA00023014"/>
    </source>
</evidence>
<evidence type="ECO:0000256" key="9">
    <source>
        <dbReference type="ARBA" id="ARBA00022763"/>
    </source>
</evidence>
<dbReference type="GO" id="GO:0046872">
    <property type="term" value="F:metal ion binding"/>
    <property type="evidence" value="ECO:0007669"/>
    <property type="project" value="UniProtKB-KW"/>
</dbReference>
<accession>A0A5C6E106</accession>
<keyword evidence="8" id="KW-0479">Metal-binding</keyword>
<dbReference type="InterPro" id="IPR005760">
    <property type="entry name" value="A/G_AdeGlyc_MutY"/>
</dbReference>
<dbReference type="InterPro" id="IPR004036">
    <property type="entry name" value="Endonuclease-III-like_CS2"/>
</dbReference>
<dbReference type="GO" id="GO:0051539">
    <property type="term" value="F:4 iron, 4 sulfur cluster binding"/>
    <property type="evidence" value="ECO:0007669"/>
    <property type="project" value="UniProtKB-KW"/>
</dbReference>
<organism evidence="16 17">
    <name type="scientific">Novipirellula artificiosorum</name>
    <dbReference type="NCBI Taxonomy" id="2528016"/>
    <lineage>
        <taxon>Bacteria</taxon>
        <taxon>Pseudomonadati</taxon>
        <taxon>Planctomycetota</taxon>
        <taxon>Planctomycetia</taxon>
        <taxon>Pirellulales</taxon>
        <taxon>Pirellulaceae</taxon>
        <taxon>Novipirellula</taxon>
    </lineage>
</organism>
<evidence type="ECO:0000256" key="2">
    <source>
        <dbReference type="ARBA" id="ARBA00001966"/>
    </source>
</evidence>
<evidence type="ECO:0000256" key="6">
    <source>
        <dbReference type="ARBA" id="ARBA00022023"/>
    </source>
</evidence>
<protein>
    <recommendedName>
        <fullName evidence="6">Adenine DNA glycosylase</fullName>
        <ecNumber evidence="5">3.2.2.31</ecNumber>
    </recommendedName>
</protein>
<keyword evidence="10 16" id="KW-0378">Hydrolase</keyword>
<dbReference type="InterPro" id="IPR003265">
    <property type="entry name" value="HhH-GPD_domain"/>
</dbReference>
<dbReference type="InterPro" id="IPR003651">
    <property type="entry name" value="Endonuclease3_FeS-loop_motif"/>
</dbReference>
<evidence type="ECO:0000259" key="15">
    <source>
        <dbReference type="SMART" id="SM00478"/>
    </source>
</evidence>
<dbReference type="GO" id="GO:0006298">
    <property type="term" value="P:mismatch repair"/>
    <property type="evidence" value="ECO:0007669"/>
    <property type="project" value="TreeGrafter"/>
</dbReference>
<evidence type="ECO:0000256" key="13">
    <source>
        <dbReference type="ARBA" id="ARBA00023204"/>
    </source>
</evidence>
<dbReference type="PANTHER" id="PTHR42944:SF1">
    <property type="entry name" value="ADENINE DNA GLYCOSYLASE"/>
    <property type="match status" value="1"/>
</dbReference>
<dbReference type="InterPro" id="IPR023170">
    <property type="entry name" value="HhH_base_excis_C"/>
</dbReference>
<evidence type="ECO:0000256" key="11">
    <source>
        <dbReference type="ARBA" id="ARBA00023004"/>
    </source>
</evidence>
<dbReference type="GO" id="GO:0034039">
    <property type="term" value="F:8-oxo-7,8-dihydroguanine DNA N-glycosylase activity"/>
    <property type="evidence" value="ECO:0007669"/>
    <property type="project" value="TreeGrafter"/>
</dbReference>
<dbReference type="InterPro" id="IPR004035">
    <property type="entry name" value="Endouclease-III_FeS-bd_BS"/>
</dbReference>
<dbReference type="GO" id="GO:0006284">
    <property type="term" value="P:base-excision repair"/>
    <property type="evidence" value="ECO:0007669"/>
    <property type="project" value="InterPro"/>
</dbReference>
<keyword evidence="9" id="KW-0227">DNA damage</keyword>
<dbReference type="SUPFAM" id="SSF48150">
    <property type="entry name" value="DNA-glycosylase"/>
    <property type="match status" value="1"/>
</dbReference>